<evidence type="ECO:0000313" key="3">
    <source>
        <dbReference type="EMBL" id="ORY48733.1"/>
    </source>
</evidence>
<feature type="transmembrane region" description="Helical" evidence="2">
    <location>
        <begin position="339"/>
        <end position="363"/>
    </location>
</feature>
<feature type="transmembrane region" description="Helical" evidence="2">
    <location>
        <begin position="262"/>
        <end position="283"/>
    </location>
</feature>
<comment type="caution">
    <text evidence="3">The sequence shown here is derived from an EMBL/GenBank/DDBJ whole genome shotgun (WGS) entry which is preliminary data.</text>
</comment>
<evidence type="ECO:0000313" key="4">
    <source>
        <dbReference type="Proteomes" id="UP000193642"/>
    </source>
</evidence>
<feature type="region of interest" description="Disordered" evidence="1">
    <location>
        <begin position="513"/>
        <end position="542"/>
    </location>
</feature>
<reference evidence="3 4" key="1">
    <citation type="submission" date="2016-07" db="EMBL/GenBank/DDBJ databases">
        <title>Pervasive Adenine N6-methylation of Active Genes in Fungi.</title>
        <authorList>
            <consortium name="DOE Joint Genome Institute"/>
            <person name="Mondo S.J."/>
            <person name="Dannebaum R.O."/>
            <person name="Kuo R.C."/>
            <person name="Labutti K."/>
            <person name="Haridas S."/>
            <person name="Kuo A."/>
            <person name="Salamov A."/>
            <person name="Ahrendt S.R."/>
            <person name="Lipzen A."/>
            <person name="Sullivan W."/>
            <person name="Andreopoulos W.B."/>
            <person name="Clum A."/>
            <person name="Lindquist E."/>
            <person name="Daum C."/>
            <person name="Ramamoorthy G.K."/>
            <person name="Gryganskyi A."/>
            <person name="Culley D."/>
            <person name="Magnuson J.K."/>
            <person name="James T.Y."/>
            <person name="O'Malley M.A."/>
            <person name="Stajich J.E."/>
            <person name="Spatafora J.W."/>
            <person name="Visel A."/>
            <person name="Grigoriev I.V."/>
        </authorList>
    </citation>
    <scope>NUCLEOTIDE SEQUENCE [LARGE SCALE GENOMIC DNA]</scope>
    <source>
        <strain evidence="3 4">JEL800</strain>
    </source>
</reference>
<feature type="compositionally biased region" description="Polar residues" evidence="1">
    <location>
        <begin position="519"/>
        <end position="530"/>
    </location>
</feature>
<proteinExistence type="predicted"/>
<feature type="transmembrane region" description="Helical" evidence="2">
    <location>
        <begin position="417"/>
        <end position="437"/>
    </location>
</feature>
<feature type="transmembrane region" description="Helical" evidence="2">
    <location>
        <begin position="158"/>
        <end position="175"/>
    </location>
</feature>
<feature type="transmembrane region" description="Helical" evidence="2">
    <location>
        <begin position="295"/>
        <end position="318"/>
    </location>
</feature>
<dbReference type="OrthoDB" id="2165905at2759"/>
<keyword evidence="2" id="KW-0472">Membrane</keyword>
<evidence type="ECO:0000256" key="1">
    <source>
        <dbReference type="SAM" id="MobiDB-lite"/>
    </source>
</evidence>
<dbReference type="Proteomes" id="UP000193642">
    <property type="component" value="Unassembled WGS sequence"/>
</dbReference>
<dbReference type="EMBL" id="MCGO01000011">
    <property type="protein sequence ID" value="ORY48733.1"/>
    <property type="molecule type" value="Genomic_DNA"/>
</dbReference>
<organism evidence="3 4">
    <name type="scientific">Rhizoclosmatium globosum</name>
    <dbReference type="NCBI Taxonomy" id="329046"/>
    <lineage>
        <taxon>Eukaryota</taxon>
        <taxon>Fungi</taxon>
        <taxon>Fungi incertae sedis</taxon>
        <taxon>Chytridiomycota</taxon>
        <taxon>Chytridiomycota incertae sedis</taxon>
        <taxon>Chytridiomycetes</taxon>
        <taxon>Chytridiales</taxon>
        <taxon>Chytriomycetaceae</taxon>
        <taxon>Rhizoclosmatium</taxon>
    </lineage>
</organism>
<feature type="transmembrane region" description="Helical" evidence="2">
    <location>
        <begin position="182"/>
        <end position="200"/>
    </location>
</feature>
<feature type="transmembrane region" description="Helical" evidence="2">
    <location>
        <begin position="383"/>
        <end position="405"/>
    </location>
</feature>
<evidence type="ECO:0000256" key="2">
    <source>
        <dbReference type="SAM" id="Phobius"/>
    </source>
</evidence>
<accession>A0A1Y2CP16</accession>
<feature type="transmembrane region" description="Helical" evidence="2">
    <location>
        <begin position="457"/>
        <end position="475"/>
    </location>
</feature>
<keyword evidence="4" id="KW-1185">Reference proteome</keyword>
<feature type="compositionally biased region" description="Low complexity" evidence="1">
    <location>
        <begin position="1"/>
        <end position="17"/>
    </location>
</feature>
<name>A0A1Y2CP16_9FUNG</name>
<feature type="region of interest" description="Disordered" evidence="1">
    <location>
        <begin position="1"/>
        <end position="29"/>
    </location>
</feature>
<feature type="compositionally biased region" description="Polar residues" evidence="1">
    <location>
        <begin position="18"/>
        <end position="29"/>
    </location>
</feature>
<protein>
    <submittedName>
        <fullName evidence="3">Uncharacterized protein</fullName>
    </submittedName>
</protein>
<keyword evidence="2" id="KW-1133">Transmembrane helix</keyword>
<feature type="transmembrane region" description="Helical" evidence="2">
    <location>
        <begin position="41"/>
        <end position="59"/>
    </location>
</feature>
<sequence length="542" mass="58702">MIQTLSSPPCLSSSKSLNQTNTKSQPVTTTHQFKRQAIKSITLFTIGTLFSILLDHISISQHQQLHTSQYHTSRYQHTTTTTTTPKTSPFLLGLTSLLIGTISTHLNTTLRTPQPETPHLLRFLSAILGTLLLTQKLSSQAEHANQAVGGGGGGGVNLNASVCVLTLACGIWGLFDGSFGGGVAGVCVAGVFGGFGTGGGGGGEGGEGTSIDTSAQQLADLQDLLNKVENWTTLAVSIFQLFLLGLVIYLEYRVYLTLKRVFSPVNVSLFSMILFNSLGLNLFDSIPLTADIPTFLNYFYAAIVSSTFYEISLIFYSWSRGYPVIKAILPSWTLPTLRIYIALYILAICSQNGTLIALEIVAFTSDPVDVPTYKLLKTSYNNLYQIAASLFLAFDIFVLLCYTWYVTVTSHHGDSALVKRLTMLSWFGVVSCVWFVGWQACGLVQYYVPGIPVVDRAYLNIVFNLAPLLNGFVQIGMKWVLFVGREAVEGSVKSGESAGRGGKRGRVSLDTWRFGFGSGQQTGSEGTVKSASGRKSLRESKG</sequence>
<dbReference type="AlphaFoldDB" id="A0A1Y2CP16"/>
<feature type="transmembrane region" description="Helical" evidence="2">
    <location>
        <begin position="231"/>
        <end position="250"/>
    </location>
</feature>
<keyword evidence="2" id="KW-0812">Transmembrane</keyword>
<gene>
    <name evidence="3" type="ORF">BCR33DRAFT_782415</name>
</gene>